<protein>
    <submittedName>
        <fullName evidence="2">Uncharacterized protein</fullName>
    </submittedName>
</protein>
<dbReference type="EMBL" id="CAJNJQ010003626">
    <property type="protein sequence ID" value="CAE7202110.1"/>
    <property type="molecule type" value="Genomic_DNA"/>
</dbReference>
<evidence type="ECO:0000256" key="1">
    <source>
        <dbReference type="SAM" id="SignalP"/>
    </source>
</evidence>
<keyword evidence="1" id="KW-0732">Signal</keyword>
<dbReference type="Proteomes" id="UP000663827">
    <property type="component" value="Unassembled WGS sequence"/>
</dbReference>
<feature type="chain" id="PRO_5034292288" evidence="1">
    <location>
        <begin position="17"/>
        <end position="132"/>
    </location>
</feature>
<name>A0A8H3I3Y1_9AGAM</name>
<reference evidence="2" key="1">
    <citation type="submission" date="2021-01" db="EMBL/GenBank/DDBJ databases">
        <authorList>
            <person name="Kaushik A."/>
        </authorList>
    </citation>
    <scope>NUCLEOTIDE SEQUENCE</scope>
    <source>
        <strain evidence="2">AG5</strain>
    </source>
</reference>
<sequence>MYAYIIWLLAPALISALDYKQCVPECKLPVSTTLGATVTQVPTSTITSGAPSTTQATSQLTATGTPILALDGWAAGSYLQKASSNDAAILGPVPSRARFNLGDSIRLVDWISGQCASFPYLNVKTAETSYKP</sequence>
<evidence type="ECO:0000313" key="2">
    <source>
        <dbReference type="EMBL" id="CAE7202110.1"/>
    </source>
</evidence>
<gene>
    <name evidence="2" type="ORF">RDB_LOCUS139776</name>
</gene>
<organism evidence="2 3">
    <name type="scientific">Rhizoctonia solani</name>
    <dbReference type="NCBI Taxonomy" id="456999"/>
    <lineage>
        <taxon>Eukaryota</taxon>
        <taxon>Fungi</taxon>
        <taxon>Dikarya</taxon>
        <taxon>Basidiomycota</taxon>
        <taxon>Agaricomycotina</taxon>
        <taxon>Agaricomycetes</taxon>
        <taxon>Cantharellales</taxon>
        <taxon>Ceratobasidiaceae</taxon>
        <taxon>Rhizoctonia</taxon>
    </lineage>
</organism>
<feature type="signal peptide" evidence="1">
    <location>
        <begin position="1"/>
        <end position="16"/>
    </location>
</feature>
<comment type="caution">
    <text evidence="2">The sequence shown here is derived from an EMBL/GenBank/DDBJ whole genome shotgun (WGS) entry which is preliminary data.</text>
</comment>
<evidence type="ECO:0000313" key="3">
    <source>
        <dbReference type="Proteomes" id="UP000663827"/>
    </source>
</evidence>
<accession>A0A8H3I3Y1</accession>
<dbReference type="AlphaFoldDB" id="A0A8H3I3Y1"/>
<proteinExistence type="predicted"/>